<dbReference type="AlphaFoldDB" id="A0A7T0LN91"/>
<gene>
    <name evidence="2" type="ORF">ID810_06430</name>
</gene>
<dbReference type="InterPro" id="IPR025671">
    <property type="entry name" value="HXXEE"/>
</dbReference>
<evidence type="ECO:0000313" key="3">
    <source>
        <dbReference type="Proteomes" id="UP000594637"/>
    </source>
</evidence>
<sequence length="170" mass="18169">MDTVDLATSGLFFSWLAHDVEELVTMPGRPPPFVGSAPWLPRELREHGPTRAHVTLAISAVGVLMAAASVDGYRTRGRSAFYQSVLYGYGMHGVLHLASAAAACRYTCGSATALPIVLPFWAMASKALKADGVALKPHLWTIPAFPVFGLAVHSAAYLATRKRSHTPRAA</sequence>
<keyword evidence="1" id="KW-1133">Transmembrane helix</keyword>
<keyword evidence="3" id="KW-1185">Reference proteome</keyword>
<evidence type="ECO:0000313" key="2">
    <source>
        <dbReference type="EMBL" id="QPL06596.1"/>
    </source>
</evidence>
<dbReference type="Proteomes" id="UP000594637">
    <property type="component" value="Chromosome"/>
</dbReference>
<evidence type="ECO:0000256" key="1">
    <source>
        <dbReference type="SAM" id="Phobius"/>
    </source>
</evidence>
<dbReference type="EMBL" id="CP063989">
    <property type="protein sequence ID" value="QPL06596.1"/>
    <property type="molecule type" value="Genomic_DNA"/>
</dbReference>
<keyword evidence="1" id="KW-0472">Membrane</keyword>
<name>A0A7T0LN91_9ACTO</name>
<dbReference type="Pfam" id="PF13787">
    <property type="entry name" value="HXXEE"/>
    <property type="match status" value="1"/>
</dbReference>
<keyword evidence="1" id="KW-0812">Transmembrane</keyword>
<feature type="transmembrane region" description="Helical" evidence="1">
    <location>
        <begin position="52"/>
        <end position="73"/>
    </location>
</feature>
<proteinExistence type="predicted"/>
<feature type="transmembrane region" description="Helical" evidence="1">
    <location>
        <begin position="94"/>
        <end position="118"/>
    </location>
</feature>
<feature type="transmembrane region" description="Helical" evidence="1">
    <location>
        <begin position="138"/>
        <end position="159"/>
    </location>
</feature>
<protein>
    <submittedName>
        <fullName evidence="2">HXXEE domain-containing protein</fullName>
    </submittedName>
</protein>
<reference evidence="2 3" key="1">
    <citation type="submission" date="2020-11" db="EMBL/GenBank/DDBJ databases">
        <title>Actinomyces sp. ZJ750.</title>
        <authorList>
            <person name="Zhou J."/>
        </authorList>
    </citation>
    <scope>NUCLEOTIDE SEQUENCE [LARGE SCALE GENOMIC DNA]</scope>
    <source>
        <strain evidence="2 3">ZJ750</strain>
    </source>
</reference>
<accession>A0A7T0LN91</accession>
<dbReference type="KEGG" id="arep:ID810_06430"/>
<organism evidence="2 3">
    <name type="scientific">Actinomyces respiraculi</name>
    <dbReference type="NCBI Taxonomy" id="2744574"/>
    <lineage>
        <taxon>Bacteria</taxon>
        <taxon>Bacillati</taxon>
        <taxon>Actinomycetota</taxon>
        <taxon>Actinomycetes</taxon>
        <taxon>Actinomycetales</taxon>
        <taxon>Actinomycetaceae</taxon>
        <taxon>Actinomyces</taxon>
    </lineage>
</organism>